<comment type="caution">
    <text evidence="4">The sequence shown here is derived from an EMBL/GenBank/DDBJ whole genome shotgun (WGS) entry which is preliminary data.</text>
</comment>
<keyword evidence="5" id="KW-1185">Reference proteome</keyword>
<comment type="similarity">
    <text evidence="1">Belongs to the FAH family.</text>
</comment>
<reference evidence="5" key="1">
    <citation type="journal article" date="2019" name="Int. J. Syst. Evol. Microbiol.">
        <title>The Global Catalogue of Microorganisms (GCM) 10K type strain sequencing project: providing services to taxonomists for standard genome sequencing and annotation.</title>
        <authorList>
            <consortium name="The Broad Institute Genomics Platform"/>
            <consortium name="The Broad Institute Genome Sequencing Center for Infectious Disease"/>
            <person name="Wu L."/>
            <person name="Ma J."/>
        </authorList>
    </citation>
    <scope>NUCLEOTIDE SEQUENCE [LARGE SCALE GENOMIC DNA]</scope>
    <source>
        <strain evidence="5">CCUG 60023</strain>
    </source>
</reference>
<dbReference type="PANTHER" id="PTHR42796:SF4">
    <property type="entry name" value="FUMARYLACETOACETATE HYDROLASE DOMAIN-CONTAINING PROTEIN 2A"/>
    <property type="match status" value="1"/>
</dbReference>
<dbReference type="PANTHER" id="PTHR42796">
    <property type="entry name" value="FUMARYLACETOACETATE HYDROLASE DOMAIN-CONTAINING PROTEIN 2A-RELATED"/>
    <property type="match status" value="1"/>
</dbReference>
<dbReference type="Pfam" id="PF01557">
    <property type="entry name" value="FAA_hydrolase"/>
    <property type="match status" value="1"/>
</dbReference>
<dbReference type="EMBL" id="JBHTJV010000003">
    <property type="protein sequence ID" value="MFD0915765.1"/>
    <property type="molecule type" value="Genomic_DNA"/>
</dbReference>
<dbReference type="Proteomes" id="UP001597101">
    <property type="component" value="Unassembled WGS sequence"/>
</dbReference>
<dbReference type="SUPFAM" id="SSF56529">
    <property type="entry name" value="FAH"/>
    <property type="match status" value="1"/>
</dbReference>
<accession>A0ABW3FER9</accession>
<sequence>MRLVTYSSANLGGPRIGAMTEEGLVDLTEACGVTSMRAFLEDGLQAKAQTHVDGAREFVSDYRLDLPIADPGRIFCIGVNYMNRNEEYKDGQAAPTNPSVFMRGPLSFVPHGRDLVIPPESEQLDYEGEIVLVIGRPGRRISKAKALDHVAGLTIMNEGTIRDWVRHAKFNVTQGKNFDRTGGLGPWIETDLSGIDVTNMTVETRVNGEVRQSDTTASMAFPFAKIIEYLSTFTTLQIGDVIATGTPTGAGARFDPPIWLKQGDVVEVSVEGVGTLVNGVINEA</sequence>
<proteinExistence type="inferred from homology"/>
<evidence type="ECO:0000313" key="4">
    <source>
        <dbReference type="EMBL" id="MFD0915765.1"/>
    </source>
</evidence>
<organism evidence="4 5">
    <name type="scientific">Pseudahrensia aquimaris</name>
    <dbReference type="NCBI Taxonomy" id="744461"/>
    <lineage>
        <taxon>Bacteria</taxon>
        <taxon>Pseudomonadati</taxon>
        <taxon>Pseudomonadota</taxon>
        <taxon>Alphaproteobacteria</taxon>
        <taxon>Hyphomicrobiales</taxon>
        <taxon>Ahrensiaceae</taxon>
        <taxon>Pseudahrensia</taxon>
    </lineage>
</organism>
<evidence type="ECO:0000256" key="1">
    <source>
        <dbReference type="ARBA" id="ARBA00010211"/>
    </source>
</evidence>
<evidence type="ECO:0000259" key="3">
    <source>
        <dbReference type="Pfam" id="PF01557"/>
    </source>
</evidence>
<evidence type="ECO:0000256" key="2">
    <source>
        <dbReference type="ARBA" id="ARBA00022723"/>
    </source>
</evidence>
<dbReference type="Gene3D" id="3.90.850.10">
    <property type="entry name" value="Fumarylacetoacetase-like, C-terminal domain"/>
    <property type="match status" value="1"/>
</dbReference>
<dbReference type="InterPro" id="IPR036663">
    <property type="entry name" value="Fumarylacetoacetase_C_sf"/>
</dbReference>
<name>A0ABW3FER9_9HYPH</name>
<keyword evidence="4" id="KW-0378">Hydrolase</keyword>
<protein>
    <submittedName>
        <fullName evidence="4">Fumarylacetoacetate hydrolase family protein</fullName>
    </submittedName>
</protein>
<dbReference type="InterPro" id="IPR011234">
    <property type="entry name" value="Fumarylacetoacetase-like_C"/>
</dbReference>
<evidence type="ECO:0000313" key="5">
    <source>
        <dbReference type="Proteomes" id="UP001597101"/>
    </source>
</evidence>
<dbReference type="RefSeq" id="WP_377211612.1">
    <property type="nucleotide sequence ID" value="NZ_JBHTJV010000003.1"/>
</dbReference>
<feature type="domain" description="Fumarylacetoacetase-like C-terminal" evidence="3">
    <location>
        <begin position="74"/>
        <end position="280"/>
    </location>
</feature>
<dbReference type="InterPro" id="IPR051121">
    <property type="entry name" value="FAH"/>
</dbReference>
<dbReference type="GO" id="GO:0016787">
    <property type="term" value="F:hydrolase activity"/>
    <property type="evidence" value="ECO:0007669"/>
    <property type="project" value="UniProtKB-KW"/>
</dbReference>
<keyword evidence="2" id="KW-0479">Metal-binding</keyword>
<gene>
    <name evidence="4" type="ORF">ACFQ14_05035</name>
</gene>